<comment type="similarity">
    <text evidence="2 7">Belongs to the CobB/CobQ family. CobQ subfamily.</text>
</comment>
<dbReference type="SUPFAM" id="SSF52540">
    <property type="entry name" value="P-loop containing nucleoside triphosphate hydrolases"/>
    <property type="match status" value="1"/>
</dbReference>
<keyword evidence="5 7" id="KW-0315">Glutamine amidotransferase</keyword>
<evidence type="ECO:0000256" key="2">
    <source>
        <dbReference type="ARBA" id="ARBA00006205"/>
    </source>
</evidence>
<feature type="domain" description="CobB/CobQ-like glutamine amidotransferase" evidence="10">
    <location>
        <begin position="272"/>
        <end position="449"/>
    </location>
</feature>
<dbReference type="Pfam" id="PF01656">
    <property type="entry name" value="CbiA"/>
    <property type="match status" value="1"/>
</dbReference>
<dbReference type="CDD" id="cd05389">
    <property type="entry name" value="CobQ_N"/>
    <property type="match status" value="1"/>
</dbReference>
<dbReference type="InterPro" id="IPR027417">
    <property type="entry name" value="P-loop_NTPase"/>
</dbReference>
<feature type="domain" description="CobQ/CobB/MinD/ParA nucleotide binding" evidence="9">
    <location>
        <begin position="1"/>
        <end position="241"/>
    </location>
</feature>
<dbReference type="InterPro" id="IPR047045">
    <property type="entry name" value="CobQ_N"/>
</dbReference>
<dbReference type="AlphaFoldDB" id="A0A2A4YVB4"/>
<dbReference type="GO" id="GO:0003824">
    <property type="term" value="F:catalytic activity"/>
    <property type="evidence" value="ECO:0007669"/>
    <property type="project" value="InterPro"/>
</dbReference>
<evidence type="ECO:0000256" key="6">
    <source>
        <dbReference type="ARBA" id="ARBA00025166"/>
    </source>
</evidence>
<dbReference type="Pfam" id="PF07685">
    <property type="entry name" value="GATase_3"/>
    <property type="match status" value="1"/>
</dbReference>
<comment type="caution">
    <text evidence="11">The sequence shown here is derived from an EMBL/GenBank/DDBJ whole genome shotgun (WGS) entry which is preliminary data.</text>
</comment>
<evidence type="ECO:0000256" key="3">
    <source>
        <dbReference type="ARBA" id="ARBA00019833"/>
    </source>
</evidence>
<dbReference type="EMBL" id="NVUS01000020">
    <property type="protein sequence ID" value="PCI98651.1"/>
    <property type="molecule type" value="Genomic_DNA"/>
</dbReference>
<comment type="function">
    <text evidence="6 7">Catalyzes amidations at positions B, D, E, and G on adenosylcobyrinic A,C-diamide. NH(2) groups are provided by glutamine, and one molecule of ATP is hydrogenolyzed for each amidation.</text>
</comment>
<dbReference type="PANTHER" id="PTHR21343:SF1">
    <property type="entry name" value="COBYRIC ACID SYNTHASE"/>
    <property type="match status" value="1"/>
</dbReference>
<comment type="pathway">
    <text evidence="1 7">Cofactor biosynthesis; adenosylcobalamin biosynthesis.</text>
</comment>
<evidence type="ECO:0000256" key="4">
    <source>
        <dbReference type="ARBA" id="ARBA00022573"/>
    </source>
</evidence>
<gene>
    <name evidence="7" type="primary">cobQ</name>
    <name evidence="11" type="ORF">COB13_13165</name>
</gene>
<dbReference type="UniPathway" id="UPA00148"/>
<name>A0A2A4YVB4_9PROT</name>
<dbReference type="PANTHER" id="PTHR21343">
    <property type="entry name" value="DETHIOBIOTIN SYNTHETASE"/>
    <property type="match status" value="1"/>
</dbReference>
<dbReference type="GO" id="GO:0009236">
    <property type="term" value="P:cobalamin biosynthetic process"/>
    <property type="evidence" value="ECO:0007669"/>
    <property type="project" value="UniProtKB-UniRule"/>
</dbReference>
<dbReference type="Gene3D" id="3.40.50.880">
    <property type="match status" value="1"/>
</dbReference>
<evidence type="ECO:0000313" key="11">
    <source>
        <dbReference type="EMBL" id="PCI98651.1"/>
    </source>
</evidence>
<feature type="active site" evidence="7">
    <location>
        <position position="441"/>
    </location>
</feature>
<dbReference type="CDD" id="cd01750">
    <property type="entry name" value="GATase1_CobQ"/>
    <property type="match status" value="1"/>
</dbReference>
<sequence length="497" mass="54633">MFMGTGSDVGKSLIVAGLCRLFANKNINVAPFKSQNMSNNAAVAHIFDLKTQKITQDMGEIGRAQWLQAKAAKIAPATNMNPILLKPENEIGSQVIINGKKFKSLKAREYYQYKPKFLSVILQAYQSLQQQHQMILVEGAGSPAESNLRKNDIANMGFAEQINIPVVLIGDIDRGGVIASIVGTYEVISQADRDRIKGFIINKFRGDISLFDEAIVEIENRTGWKNLGVLPHFADAHLLPAEDSVALEKAPKTAQKTPKNDKKQPKNAKKTRILALKMPHIANFDDLDPLSQHQNVALNLVKSGVLPEADLIIIPGSKSTIADLEFLYQQGWDIDIKSHVRRGGKVLGICGGFQMLGKTINDPNLLEGKKTKIQGLGLLDIETEIAGDKSTNLVEFDGFSAYEIHLGKTSGGDLKSPMITMDNQGFGAKSADGKVMGSYLHGLFSNDEFREGFLNDLGIDKTDQNYNQTIENTLDNLAQHIEKYINIESLNEISQSN</sequence>
<evidence type="ECO:0000256" key="8">
    <source>
        <dbReference type="SAM" id="MobiDB-lite"/>
    </source>
</evidence>
<evidence type="ECO:0000259" key="10">
    <source>
        <dbReference type="Pfam" id="PF07685"/>
    </source>
</evidence>
<organism evidence="11">
    <name type="scientific">OCS116 cluster bacterium</name>
    <dbReference type="NCBI Taxonomy" id="2030921"/>
    <lineage>
        <taxon>Bacteria</taxon>
        <taxon>Pseudomonadati</taxon>
        <taxon>Pseudomonadota</taxon>
        <taxon>Alphaproteobacteria</taxon>
        <taxon>OCS116 cluster</taxon>
    </lineage>
</organism>
<dbReference type="GO" id="GO:0015420">
    <property type="term" value="F:ABC-type vitamin B12 transporter activity"/>
    <property type="evidence" value="ECO:0007669"/>
    <property type="project" value="UniProtKB-UniRule"/>
</dbReference>
<dbReference type="PROSITE" id="PS51274">
    <property type="entry name" value="GATASE_COBBQ"/>
    <property type="match status" value="1"/>
</dbReference>
<keyword evidence="4 7" id="KW-0169">Cobalamin biosynthesis</keyword>
<feature type="active site" description="Nucleophile" evidence="7">
    <location>
        <position position="350"/>
    </location>
</feature>
<reference key="1">
    <citation type="submission" date="2017-08" db="EMBL/GenBank/DDBJ databases">
        <title>A dynamic microbial community with high functional redundancy inhabits the cold, oxic subseafloor aquifer.</title>
        <authorList>
            <person name="Tully B.J."/>
            <person name="Wheat C.G."/>
            <person name="Glazer B.T."/>
            <person name="Huber J.A."/>
        </authorList>
    </citation>
    <scope>NUCLEOTIDE SEQUENCE [LARGE SCALE GENOMIC DNA]</scope>
</reference>
<dbReference type="InterPro" id="IPR029062">
    <property type="entry name" value="Class_I_gatase-like"/>
</dbReference>
<dbReference type="InterPro" id="IPR004459">
    <property type="entry name" value="CobQ_synth"/>
</dbReference>
<reference evidence="11" key="2">
    <citation type="journal article" date="2018" name="ISME J.">
        <title>A dynamic microbial community with high functional redundancy inhabits the cold, oxic subseafloor aquifer.</title>
        <authorList>
            <person name="Tully B.J."/>
            <person name="Wheat C.G."/>
            <person name="Glazer B.T."/>
            <person name="Huber J.A."/>
        </authorList>
    </citation>
    <scope>NUCLEOTIDE SEQUENCE</scope>
    <source>
        <strain evidence="11">NORP83</strain>
    </source>
</reference>
<dbReference type="InterPro" id="IPR033949">
    <property type="entry name" value="CobQ_GATase1"/>
</dbReference>
<evidence type="ECO:0000256" key="7">
    <source>
        <dbReference type="HAMAP-Rule" id="MF_00028"/>
    </source>
</evidence>
<feature type="region of interest" description="Disordered" evidence="8">
    <location>
        <begin position="249"/>
        <end position="269"/>
    </location>
</feature>
<dbReference type="NCBIfam" id="TIGR00313">
    <property type="entry name" value="cobQ"/>
    <property type="match status" value="1"/>
</dbReference>
<dbReference type="NCBIfam" id="NF001989">
    <property type="entry name" value="PRK00784.1"/>
    <property type="match status" value="1"/>
</dbReference>
<dbReference type="SUPFAM" id="SSF52317">
    <property type="entry name" value="Class I glutamine amidotransferase-like"/>
    <property type="match status" value="1"/>
</dbReference>
<evidence type="ECO:0000259" key="9">
    <source>
        <dbReference type="Pfam" id="PF01656"/>
    </source>
</evidence>
<dbReference type="Gene3D" id="3.40.50.300">
    <property type="entry name" value="P-loop containing nucleotide triphosphate hydrolases"/>
    <property type="match status" value="1"/>
</dbReference>
<dbReference type="HAMAP" id="MF_00028">
    <property type="entry name" value="CobQ"/>
    <property type="match status" value="1"/>
</dbReference>
<proteinExistence type="inferred from homology"/>
<dbReference type="InterPro" id="IPR002586">
    <property type="entry name" value="CobQ/CobB/MinD/ParA_Nub-bd_dom"/>
</dbReference>
<accession>A0A2A4YVB4</accession>
<dbReference type="InterPro" id="IPR011698">
    <property type="entry name" value="GATase_3"/>
</dbReference>
<evidence type="ECO:0000256" key="1">
    <source>
        <dbReference type="ARBA" id="ARBA00004953"/>
    </source>
</evidence>
<protein>
    <recommendedName>
        <fullName evidence="3 7">Cobyric acid synthase</fullName>
    </recommendedName>
</protein>
<evidence type="ECO:0000256" key="5">
    <source>
        <dbReference type="ARBA" id="ARBA00022962"/>
    </source>
</evidence>